<evidence type="ECO:0000256" key="5">
    <source>
        <dbReference type="ARBA" id="ARBA00023136"/>
    </source>
</evidence>
<dbReference type="GO" id="GO:0030134">
    <property type="term" value="C:COPII-coated ER to Golgi transport vesicle"/>
    <property type="evidence" value="ECO:0007669"/>
    <property type="project" value="TreeGrafter"/>
</dbReference>
<feature type="domain" description="L-type lectin-like" evidence="9">
    <location>
        <begin position="26"/>
        <end position="240"/>
    </location>
</feature>
<keyword evidence="2 7" id="KW-0812">Transmembrane</keyword>
<evidence type="ECO:0000256" key="2">
    <source>
        <dbReference type="ARBA" id="ARBA00022692"/>
    </source>
</evidence>
<dbReference type="EMBL" id="LLZZ01000126">
    <property type="protein sequence ID" value="KTB02207.1"/>
    <property type="molecule type" value="Genomic_DNA"/>
</dbReference>
<evidence type="ECO:0000313" key="10">
    <source>
        <dbReference type="EMBL" id="KTB02207.1"/>
    </source>
</evidence>
<dbReference type="VEuPathDB" id="FungiDB:B1J91_K12914g"/>
<dbReference type="GO" id="GO:0000139">
    <property type="term" value="C:Golgi membrane"/>
    <property type="evidence" value="ECO:0007669"/>
    <property type="project" value="TreeGrafter"/>
</dbReference>
<dbReference type="InterPro" id="IPR005052">
    <property type="entry name" value="Lectin_leg"/>
</dbReference>
<dbReference type="InterPro" id="IPR016710">
    <property type="entry name" value="Emp46/Emp47"/>
</dbReference>
<keyword evidence="3 8" id="KW-0732">Signal</keyword>
<dbReference type="AlphaFoldDB" id="A0A0W0DE77"/>
<dbReference type="InterPro" id="IPR013320">
    <property type="entry name" value="ConA-like_dom_sf"/>
</dbReference>
<feature type="signal peptide" evidence="8">
    <location>
        <begin position="1"/>
        <end position="18"/>
    </location>
</feature>
<dbReference type="InterPro" id="IPR051136">
    <property type="entry name" value="Intracellular_Lectin-GPT"/>
</dbReference>
<keyword evidence="5 7" id="KW-0472">Membrane</keyword>
<protein>
    <submittedName>
        <fullName evidence="10">Protein EMP47</fullName>
    </submittedName>
</protein>
<evidence type="ECO:0000256" key="6">
    <source>
        <dbReference type="PIRSR" id="PIRSR018136-1"/>
    </source>
</evidence>
<dbReference type="PANTHER" id="PTHR12223:SF28">
    <property type="entry name" value="LECTIN, MANNOSE BINDING 1 LIKE"/>
    <property type="match status" value="1"/>
</dbReference>
<dbReference type="CDD" id="cd06903">
    <property type="entry name" value="lectin_EMP46_EMP47"/>
    <property type="match status" value="1"/>
</dbReference>
<dbReference type="Pfam" id="PF03388">
    <property type="entry name" value="Lectin_leg-like"/>
    <property type="match status" value="1"/>
</dbReference>
<dbReference type="SUPFAM" id="SSF49899">
    <property type="entry name" value="Concanavalin A-like lectins/glucanases"/>
    <property type="match status" value="1"/>
</dbReference>
<accession>A0A0W0DE77</accession>
<feature type="transmembrane region" description="Helical" evidence="7">
    <location>
        <begin position="397"/>
        <end position="416"/>
    </location>
</feature>
<dbReference type="VEuPathDB" id="FungiDB:GVI51_K12749"/>
<dbReference type="GO" id="GO:0006888">
    <property type="term" value="P:endoplasmic reticulum to Golgi vesicle-mediated transport"/>
    <property type="evidence" value="ECO:0007669"/>
    <property type="project" value="InterPro"/>
</dbReference>
<dbReference type="Proteomes" id="UP000054886">
    <property type="component" value="Unassembled WGS sequence"/>
</dbReference>
<feature type="disulfide bond" evidence="6">
    <location>
        <begin position="168"/>
        <end position="202"/>
    </location>
</feature>
<evidence type="ECO:0000256" key="7">
    <source>
        <dbReference type="SAM" id="Phobius"/>
    </source>
</evidence>
<dbReference type="GO" id="GO:0005793">
    <property type="term" value="C:endoplasmic reticulum-Golgi intermediate compartment"/>
    <property type="evidence" value="ECO:0007669"/>
    <property type="project" value="TreeGrafter"/>
</dbReference>
<dbReference type="InterPro" id="IPR035661">
    <property type="entry name" value="EMP46/EMP47_N"/>
</dbReference>
<evidence type="ECO:0000256" key="8">
    <source>
        <dbReference type="SAM" id="SignalP"/>
    </source>
</evidence>
<evidence type="ECO:0000313" key="11">
    <source>
        <dbReference type="Proteomes" id="UP000054886"/>
    </source>
</evidence>
<dbReference type="PANTHER" id="PTHR12223">
    <property type="entry name" value="VESICULAR MANNOSE-BINDING LECTIN"/>
    <property type="match status" value="1"/>
</dbReference>
<organism evidence="10 11">
    <name type="scientific">Candida glabrata</name>
    <name type="common">Yeast</name>
    <name type="synonym">Torulopsis glabrata</name>
    <dbReference type="NCBI Taxonomy" id="5478"/>
    <lineage>
        <taxon>Eukaryota</taxon>
        <taxon>Fungi</taxon>
        <taxon>Dikarya</taxon>
        <taxon>Ascomycota</taxon>
        <taxon>Saccharomycotina</taxon>
        <taxon>Saccharomycetes</taxon>
        <taxon>Saccharomycetales</taxon>
        <taxon>Saccharomycetaceae</taxon>
        <taxon>Nakaseomyces</taxon>
    </lineage>
</organism>
<dbReference type="Gene3D" id="2.60.120.200">
    <property type="match status" value="1"/>
</dbReference>
<evidence type="ECO:0000256" key="4">
    <source>
        <dbReference type="ARBA" id="ARBA00022989"/>
    </source>
</evidence>
<feature type="chain" id="PRO_5009807321" evidence="8">
    <location>
        <begin position="19"/>
        <end position="428"/>
    </location>
</feature>
<keyword evidence="4 7" id="KW-1133">Transmembrane helix</keyword>
<reference evidence="10 11" key="1">
    <citation type="submission" date="2015-10" db="EMBL/GenBank/DDBJ databases">
        <title>Draft genomes sequences of Candida glabrata isolates 1A, 1B, 2A, 2B, 3A and 3B.</title>
        <authorList>
            <person name="Haavelsrud O.E."/>
            <person name="Gaustad P."/>
        </authorList>
    </citation>
    <scope>NUCLEOTIDE SEQUENCE [LARGE SCALE GENOMIC DNA]</scope>
    <source>
        <strain evidence="10">910700640</strain>
    </source>
</reference>
<sequence>MFCLQLLYIYILITGVYGHVINKSGDETTLRRDISLLDLVKASKLPAQWNALESAQLVEGRVVLTPKTNTKGSIWLQDPFPIKDAFTVEWTFRSINFSGKSKGGMSFWVLDDTTQLDDKLYGGPNKFSGLQILIDNFSNYGPSVRGILNDGSQEFKQEDIYSNAFASCLMGYQDSAVPFTMRLSYSPKENHLLKLQIDNQVCFQTRKILLPQKNFRIGTSANNAGTEESFELLRIKLYDDILEKALEPNMKAMPQPKTVQKIINKDTGAQTMKEKDIFDTKKSDVSVLDIYKKIDQLEGKIIGNDVSTLLTSVDNAIEGQRKMNKHLDELLTQLKLFAHFENKDLLTKDDTIIPDNYKEFLNMNDKLGELLKEQESIRMEHRKNHGEITSTDVLNKLFLWMLPLIGVILLTAYHTYKIQQEISKTKLL</sequence>
<dbReference type="VEuPathDB" id="FungiDB:GWK60_K12661"/>
<dbReference type="GO" id="GO:0005537">
    <property type="term" value="F:D-mannose binding"/>
    <property type="evidence" value="ECO:0007669"/>
    <property type="project" value="TreeGrafter"/>
</dbReference>
<evidence type="ECO:0000256" key="1">
    <source>
        <dbReference type="ARBA" id="ARBA00004479"/>
    </source>
</evidence>
<dbReference type="GO" id="GO:0005789">
    <property type="term" value="C:endoplasmic reticulum membrane"/>
    <property type="evidence" value="ECO:0007669"/>
    <property type="project" value="TreeGrafter"/>
</dbReference>
<evidence type="ECO:0000259" key="9">
    <source>
        <dbReference type="PROSITE" id="PS51328"/>
    </source>
</evidence>
<evidence type="ECO:0000256" key="3">
    <source>
        <dbReference type="ARBA" id="ARBA00022729"/>
    </source>
</evidence>
<comment type="subcellular location">
    <subcellularLocation>
        <location evidence="1">Membrane</location>
        <topology evidence="1">Single-pass type I membrane protein</topology>
    </subcellularLocation>
</comment>
<dbReference type="PROSITE" id="PS51328">
    <property type="entry name" value="L_LECTIN_LIKE"/>
    <property type="match status" value="1"/>
</dbReference>
<proteinExistence type="predicted"/>
<name>A0A0W0DE77_CANGB</name>
<gene>
    <name evidence="10" type="ORF">AO440_003796</name>
</gene>
<dbReference type="VEuPathDB" id="FungiDB:CAGL0K12914g"/>
<dbReference type="OrthoDB" id="10265193at2759"/>
<comment type="caution">
    <text evidence="10">The sequence shown here is derived from an EMBL/GenBank/DDBJ whole genome shotgun (WGS) entry which is preliminary data.</text>
</comment>
<dbReference type="PIRSF" id="PIRSF018136">
    <property type="entry name" value="L-type_lectin_fungi"/>
    <property type="match status" value="1"/>
</dbReference>